<dbReference type="InterPro" id="IPR036869">
    <property type="entry name" value="J_dom_sf"/>
</dbReference>
<accession>A0AA35WXZ0</accession>
<protein>
    <submittedName>
        <fullName evidence="4">Chaperone protein DnaJ</fullName>
    </submittedName>
</protein>
<dbReference type="EMBL" id="CASHTH010002488">
    <property type="protein sequence ID" value="CAI8030642.1"/>
    <property type="molecule type" value="Genomic_DNA"/>
</dbReference>
<comment type="caution">
    <text evidence="4">The sequence shown here is derived from an EMBL/GenBank/DDBJ whole genome shotgun (WGS) entry which is preliminary data.</text>
</comment>
<keyword evidence="5" id="KW-1185">Reference proteome</keyword>
<dbReference type="GO" id="GO:0042026">
    <property type="term" value="P:protein refolding"/>
    <property type="evidence" value="ECO:0007669"/>
    <property type="project" value="TreeGrafter"/>
</dbReference>
<dbReference type="Gene3D" id="1.10.287.110">
    <property type="entry name" value="DnaJ domain"/>
    <property type="match status" value="1"/>
</dbReference>
<proteinExistence type="predicted"/>
<dbReference type="InterPro" id="IPR002939">
    <property type="entry name" value="DnaJ_C"/>
</dbReference>
<dbReference type="Proteomes" id="UP001174909">
    <property type="component" value="Unassembled WGS sequence"/>
</dbReference>
<dbReference type="PANTHER" id="PTHR43096">
    <property type="entry name" value="DNAJ HOMOLOG 1, MITOCHONDRIAL-RELATED"/>
    <property type="match status" value="1"/>
</dbReference>
<dbReference type="PANTHER" id="PTHR43096:SF52">
    <property type="entry name" value="DNAJ HOMOLOG 1, MITOCHONDRIAL-RELATED"/>
    <property type="match status" value="1"/>
</dbReference>
<dbReference type="PROSITE" id="PS50076">
    <property type="entry name" value="DNAJ_2"/>
    <property type="match status" value="1"/>
</dbReference>
<dbReference type="PRINTS" id="PR00625">
    <property type="entry name" value="JDOMAIN"/>
</dbReference>
<keyword evidence="1" id="KW-0143">Chaperone</keyword>
<dbReference type="GO" id="GO:0005737">
    <property type="term" value="C:cytoplasm"/>
    <property type="evidence" value="ECO:0007669"/>
    <property type="project" value="TreeGrafter"/>
</dbReference>
<dbReference type="Pfam" id="PF01556">
    <property type="entry name" value="DnaJ_C"/>
    <property type="match status" value="1"/>
</dbReference>
<evidence type="ECO:0000259" key="3">
    <source>
        <dbReference type="PROSITE" id="PS50076"/>
    </source>
</evidence>
<reference evidence="4" key="1">
    <citation type="submission" date="2023-03" db="EMBL/GenBank/DDBJ databases">
        <authorList>
            <person name="Steffen K."/>
            <person name="Cardenas P."/>
        </authorList>
    </citation>
    <scope>NUCLEOTIDE SEQUENCE</scope>
</reference>
<sequence length="230" mass="25845">MTTMNGDCYSILGVPAAATTEEIRAAYRRLARQYHPDLNTGPQAEARMKEINHAYATLSDPQRRRHYDIYGVSDPPTVESNRRSQQRAPRPSATRPSEPRTHSASPERGEDIEAALLITRGEARHGLRKVFPVTRTEPCQRCRGSGYEPEETLGAGRCWRCSGEQRLRRELWLSATIPAGVSDGRRLRLRGQGNAGLDGGASGHIYITVRVAQHTKLRQTFSFVLRHLFR</sequence>
<evidence type="ECO:0000313" key="4">
    <source>
        <dbReference type="EMBL" id="CAI8030642.1"/>
    </source>
</evidence>
<dbReference type="InterPro" id="IPR008971">
    <property type="entry name" value="HSP40/DnaJ_pept-bd"/>
</dbReference>
<name>A0AA35WXZ0_GEOBA</name>
<dbReference type="CDD" id="cd06257">
    <property type="entry name" value="DnaJ"/>
    <property type="match status" value="1"/>
</dbReference>
<dbReference type="InterPro" id="IPR001623">
    <property type="entry name" value="DnaJ_domain"/>
</dbReference>
<dbReference type="AlphaFoldDB" id="A0AA35WXZ0"/>
<dbReference type="Pfam" id="PF00226">
    <property type="entry name" value="DnaJ"/>
    <property type="match status" value="1"/>
</dbReference>
<dbReference type="Gene3D" id="2.60.260.20">
    <property type="entry name" value="Urease metallochaperone UreE, N-terminal domain"/>
    <property type="match status" value="1"/>
</dbReference>
<dbReference type="SUPFAM" id="SSF46565">
    <property type="entry name" value="Chaperone J-domain"/>
    <property type="match status" value="1"/>
</dbReference>
<evidence type="ECO:0000256" key="2">
    <source>
        <dbReference type="SAM" id="MobiDB-lite"/>
    </source>
</evidence>
<feature type="region of interest" description="Disordered" evidence="2">
    <location>
        <begin position="59"/>
        <end position="110"/>
    </location>
</feature>
<evidence type="ECO:0000313" key="5">
    <source>
        <dbReference type="Proteomes" id="UP001174909"/>
    </source>
</evidence>
<organism evidence="4 5">
    <name type="scientific">Geodia barretti</name>
    <name type="common">Barrett's horny sponge</name>
    <dbReference type="NCBI Taxonomy" id="519541"/>
    <lineage>
        <taxon>Eukaryota</taxon>
        <taxon>Metazoa</taxon>
        <taxon>Porifera</taxon>
        <taxon>Demospongiae</taxon>
        <taxon>Heteroscleromorpha</taxon>
        <taxon>Tetractinellida</taxon>
        <taxon>Astrophorina</taxon>
        <taxon>Geodiidae</taxon>
        <taxon>Geodia</taxon>
    </lineage>
</organism>
<feature type="domain" description="J" evidence="3">
    <location>
        <begin position="7"/>
        <end position="71"/>
    </location>
</feature>
<evidence type="ECO:0000256" key="1">
    <source>
        <dbReference type="ARBA" id="ARBA00023186"/>
    </source>
</evidence>
<dbReference type="SMART" id="SM00271">
    <property type="entry name" value="DnaJ"/>
    <property type="match status" value="1"/>
</dbReference>
<feature type="compositionally biased region" description="Basic and acidic residues" evidence="2">
    <location>
        <begin position="97"/>
        <end position="110"/>
    </location>
</feature>
<dbReference type="SUPFAM" id="SSF49493">
    <property type="entry name" value="HSP40/DnaJ peptide-binding domain"/>
    <property type="match status" value="1"/>
</dbReference>
<dbReference type="GO" id="GO:0051082">
    <property type="term" value="F:unfolded protein binding"/>
    <property type="evidence" value="ECO:0007669"/>
    <property type="project" value="InterPro"/>
</dbReference>
<gene>
    <name evidence="4" type="ORF">GBAR_LOCUS17367</name>
</gene>